<keyword evidence="5" id="KW-0430">Lectin</keyword>
<dbReference type="Pfam" id="PF00059">
    <property type="entry name" value="Lectin_C"/>
    <property type="match status" value="1"/>
</dbReference>
<feature type="domain" description="C-type lectin" evidence="9">
    <location>
        <begin position="17"/>
        <end position="138"/>
    </location>
</feature>
<keyword evidence="11" id="KW-1185">Reference proteome</keyword>
<protein>
    <submittedName>
        <fullName evidence="10">Fucolectin-5</fullName>
    </submittedName>
</protein>
<dbReference type="GO" id="GO:0001868">
    <property type="term" value="P:regulation of complement activation, lectin pathway"/>
    <property type="evidence" value="ECO:0007669"/>
    <property type="project" value="UniProtKB-ARBA"/>
</dbReference>
<dbReference type="SUPFAM" id="SSF49785">
    <property type="entry name" value="Galactose-binding domain-like"/>
    <property type="match status" value="1"/>
</dbReference>
<keyword evidence="7" id="KW-1015">Disulfide bond</keyword>
<dbReference type="PROSITE" id="PS50041">
    <property type="entry name" value="C_TYPE_LECTIN_2"/>
    <property type="match status" value="1"/>
</dbReference>
<dbReference type="OrthoDB" id="8939924at2759"/>
<dbReference type="SMART" id="SM00607">
    <property type="entry name" value="FTP"/>
    <property type="match status" value="1"/>
</dbReference>
<dbReference type="PANTHER" id="PTHR45713:SF11">
    <property type="entry name" value="FUCOLECTIN TACHYLECTIN-4 PENTRAXIN-1 DOMAIN-CONTAINING PROTEIN"/>
    <property type="match status" value="1"/>
</dbReference>
<dbReference type="InterPro" id="IPR008979">
    <property type="entry name" value="Galactose-bd-like_sf"/>
</dbReference>
<comment type="similarity">
    <text evidence="2">Belongs to the fucolectin family.</text>
</comment>
<evidence type="ECO:0000313" key="11">
    <source>
        <dbReference type="Proteomes" id="UP000281406"/>
    </source>
</evidence>
<dbReference type="InterPro" id="IPR006585">
    <property type="entry name" value="FTP1"/>
</dbReference>
<keyword evidence="4" id="KW-0479">Metal-binding</keyword>
<evidence type="ECO:0000256" key="1">
    <source>
        <dbReference type="ARBA" id="ARBA00002219"/>
    </source>
</evidence>
<dbReference type="GO" id="GO:0042806">
    <property type="term" value="F:fucose binding"/>
    <property type="evidence" value="ECO:0007669"/>
    <property type="project" value="UniProtKB-ARBA"/>
</dbReference>
<dbReference type="InterPro" id="IPR016187">
    <property type="entry name" value="CTDL_fold"/>
</dbReference>
<evidence type="ECO:0000259" key="9">
    <source>
        <dbReference type="PROSITE" id="PS50041"/>
    </source>
</evidence>
<dbReference type="SUPFAM" id="SSF56436">
    <property type="entry name" value="C-type lectin-like"/>
    <property type="match status" value="1"/>
</dbReference>
<dbReference type="EMBL" id="RJVU01053588">
    <property type="protein sequence ID" value="ROL29808.1"/>
    <property type="molecule type" value="Genomic_DNA"/>
</dbReference>
<keyword evidence="6" id="KW-0106">Calcium</keyword>
<dbReference type="Pfam" id="PF22633">
    <property type="entry name" value="F5_F8_type_C_2"/>
    <property type="match status" value="1"/>
</dbReference>
<comment type="caution">
    <text evidence="10">The sequence shown here is derived from an EMBL/GenBank/DDBJ whole genome shotgun (WGS) entry which is preliminary data.</text>
</comment>
<dbReference type="Gene3D" id="2.60.120.260">
    <property type="entry name" value="Galactose-binding domain-like"/>
    <property type="match status" value="1"/>
</dbReference>
<gene>
    <name evidence="10" type="ORF">DPX16_0865</name>
</gene>
<keyword evidence="8" id="KW-0732">Signal</keyword>
<evidence type="ECO:0000313" key="10">
    <source>
        <dbReference type="EMBL" id="ROL29808.1"/>
    </source>
</evidence>
<comment type="function">
    <text evidence="1">Acts as a defensive agent. Recognizes blood group fucosylated oligosaccharides including A, B, H and Lewis B-type antigens. Does not recognize Lewis A antigen and has low affinity for monovalent haptens.</text>
</comment>
<dbReference type="InterPro" id="IPR016186">
    <property type="entry name" value="C-type_lectin-like/link_sf"/>
</dbReference>
<dbReference type="Proteomes" id="UP000281406">
    <property type="component" value="Unassembled WGS sequence"/>
</dbReference>
<reference evidence="10 11" key="1">
    <citation type="submission" date="2018-10" db="EMBL/GenBank/DDBJ databases">
        <title>Genome assembly for a Yunnan-Guizhou Plateau 3E fish, Anabarilius grahami (Regan), and its evolutionary and genetic applications.</title>
        <authorList>
            <person name="Jiang W."/>
        </authorList>
    </citation>
    <scope>NUCLEOTIDE SEQUENCE [LARGE SCALE GENOMIC DNA]</scope>
    <source>
        <strain evidence="10">AG-KIZ</strain>
        <tissue evidence="10">Muscle</tissue>
    </source>
</reference>
<evidence type="ECO:0000256" key="7">
    <source>
        <dbReference type="ARBA" id="ARBA00023157"/>
    </source>
</evidence>
<organism evidence="10 11">
    <name type="scientific">Anabarilius grahami</name>
    <name type="common">Kanglang fish</name>
    <name type="synonym">Barilius grahami</name>
    <dbReference type="NCBI Taxonomy" id="495550"/>
    <lineage>
        <taxon>Eukaryota</taxon>
        <taxon>Metazoa</taxon>
        <taxon>Chordata</taxon>
        <taxon>Craniata</taxon>
        <taxon>Vertebrata</taxon>
        <taxon>Euteleostomi</taxon>
        <taxon>Actinopterygii</taxon>
        <taxon>Neopterygii</taxon>
        <taxon>Teleostei</taxon>
        <taxon>Ostariophysi</taxon>
        <taxon>Cypriniformes</taxon>
        <taxon>Xenocyprididae</taxon>
        <taxon>Xenocypridinae</taxon>
        <taxon>Xenocypridinae incertae sedis</taxon>
        <taxon>Anabarilius</taxon>
    </lineage>
</organism>
<sequence>MELRIILVLFVICSHTWSQKVFHFVNQSKTFDEAQRYCRDNYIDLVTLSDQTNTEELFALENFTYTESAWIGLKKTHSKQWHWALADEKLYKEGEAGYRNWAANEEEVVIEYEDCGAMGADRQFYDTYCFPTRYFLCYDENLPLKGTATQSSTYNAQSAGRAIDGAKDFSRSLSSCAITRSEENPWWRLDLQASYRVNIIVVTYREDCCLDRWKGVEIHFGNSLQDDGNDNPRCAAMSVDPTTSSVTYSCADLEEGRYVNILLLAWWNYLPVCEVEVYESDSTRRLFMKIAFNSTANLTDPTVTDQVLKELTSALAVRGINNVTLSWSQTPKEEVIQRQVENGESVPTTSHPE</sequence>
<evidence type="ECO:0000256" key="5">
    <source>
        <dbReference type="ARBA" id="ARBA00022734"/>
    </source>
</evidence>
<evidence type="ECO:0000256" key="8">
    <source>
        <dbReference type="SAM" id="SignalP"/>
    </source>
</evidence>
<evidence type="ECO:0000256" key="3">
    <source>
        <dbReference type="ARBA" id="ARBA00011233"/>
    </source>
</evidence>
<proteinExistence type="inferred from homology"/>
<accession>A0A3N0Y2R2</accession>
<dbReference type="GO" id="GO:0046872">
    <property type="term" value="F:metal ion binding"/>
    <property type="evidence" value="ECO:0007669"/>
    <property type="project" value="UniProtKB-KW"/>
</dbReference>
<dbReference type="SMART" id="SM00034">
    <property type="entry name" value="CLECT"/>
    <property type="match status" value="1"/>
</dbReference>
<dbReference type="GO" id="GO:0010185">
    <property type="term" value="P:regulation of cellular defense response"/>
    <property type="evidence" value="ECO:0007669"/>
    <property type="project" value="UniProtKB-ARBA"/>
</dbReference>
<feature type="chain" id="PRO_5017970457" evidence="8">
    <location>
        <begin position="19"/>
        <end position="353"/>
    </location>
</feature>
<feature type="signal peptide" evidence="8">
    <location>
        <begin position="1"/>
        <end position="18"/>
    </location>
</feature>
<evidence type="ECO:0000256" key="6">
    <source>
        <dbReference type="ARBA" id="ARBA00022837"/>
    </source>
</evidence>
<dbReference type="InterPro" id="IPR051941">
    <property type="entry name" value="BG_Antigen-Binding_Lectin"/>
</dbReference>
<comment type="subunit">
    <text evidence="3">Homotrimer.</text>
</comment>
<dbReference type="InterPro" id="IPR001304">
    <property type="entry name" value="C-type_lectin-like"/>
</dbReference>
<dbReference type="Gene3D" id="3.10.100.10">
    <property type="entry name" value="Mannose-Binding Protein A, subunit A"/>
    <property type="match status" value="1"/>
</dbReference>
<evidence type="ECO:0000256" key="4">
    <source>
        <dbReference type="ARBA" id="ARBA00022723"/>
    </source>
</evidence>
<name>A0A3N0Y2R2_ANAGA</name>
<dbReference type="AlphaFoldDB" id="A0A3N0Y2R2"/>
<dbReference type="PANTHER" id="PTHR45713">
    <property type="entry name" value="FTP DOMAIN-CONTAINING PROTEIN"/>
    <property type="match status" value="1"/>
</dbReference>
<evidence type="ECO:0000256" key="2">
    <source>
        <dbReference type="ARBA" id="ARBA00010147"/>
    </source>
</evidence>